<proteinExistence type="predicted"/>
<evidence type="ECO:0000313" key="3">
    <source>
        <dbReference type="Proteomes" id="UP001165561"/>
    </source>
</evidence>
<organism evidence="2 3">
    <name type="scientific">Georgenia halotolerans</name>
    <dbReference type="NCBI Taxonomy" id="3028317"/>
    <lineage>
        <taxon>Bacteria</taxon>
        <taxon>Bacillati</taxon>
        <taxon>Actinomycetota</taxon>
        <taxon>Actinomycetes</taxon>
        <taxon>Micrococcales</taxon>
        <taxon>Bogoriellaceae</taxon>
        <taxon>Georgenia</taxon>
    </lineage>
</organism>
<gene>
    <name evidence="2" type="ORF">PU560_14935</name>
</gene>
<reference evidence="2" key="1">
    <citation type="submission" date="2023-02" db="EMBL/GenBank/DDBJ databases">
        <title>Georgenia sp.10Sc9-8, isolated from a soil sample collected from the Taklamakan desert.</title>
        <authorList>
            <person name="Liu S."/>
        </authorList>
    </citation>
    <scope>NUCLEOTIDE SEQUENCE</scope>
    <source>
        <strain evidence="2">10Sc9-8</strain>
    </source>
</reference>
<keyword evidence="3" id="KW-1185">Reference proteome</keyword>
<sequence>MASTRHDPPGRQPSRPAPSRRPSKAVYRRRRLVALLILLAVLALLVWGVSAVVGMVTDRGPGDAVAAESTQATDPGTADAPQPDGGAAASAAPADETGEREAETCAPDAVDTEVDSPAGVGPGEPVLFRLTLTNTGEEPCLLDTGDASLAVTAHLGEERVWSSADCAAGRAGREVLLEAGSSTTARVPWDKSRSASGCPAGQERAPAGTYQVMTSHDGAGIGAEGTLVLE</sequence>
<comment type="caution">
    <text evidence="2">The sequence shown here is derived from an EMBL/GenBank/DDBJ whole genome shotgun (WGS) entry which is preliminary data.</text>
</comment>
<feature type="region of interest" description="Disordered" evidence="1">
    <location>
        <begin position="187"/>
        <end position="206"/>
    </location>
</feature>
<dbReference type="Proteomes" id="UP001165561">
    <property type="component" value="Unassembled WGS sequence"/>
</dbReference>
<evidence type="ECO:0000313" key="2">
    <source>
        <dbReference type="EMBL" id="MDD9207749.1"/>
    </source>
</evidence>
<dbReference type="EMBL" id="JARACI010001150">
    <property type="protein sequence ID" value="MDD9207749.1"/>
    <property type="molecule type" value="Genomic_DNA"/>
</dbReference>
<evidence type="ECO:0008006" key="4">
    <source>
        <dbReference type="Google" id="ProtNLM"/>
    </source>
</evidence>
<feature type="region of interest" description="Disordered" evidence="1">
    <location>
        <begin position="62"/>
        <end position="105"/>
    </location>
</feature>
<accession>A0ABT5U0H4</accession>
<protein>
    <recommendedName>
        <fullName evidence="4">DUF4232 domain-containing protein</fullName>
    </recommendedName>
</protein>
<feature type="compositionally biased region" description="Low complexity" evidence="1">
    <location>
        <begin position="72"/>
        <end position="95"/>
    </location>
</feature>
<name>A0ABT5U0H4_9MICO</name>
<feature type="region of interest" description="Disordered" evidence="1">
    <location>
        <begin position="1"/>
        <end position="24"/>
    </location>
</feature>
<evidence type="ECO:0000256" key="1">
    <source>
        <dbReference type="SAM" id="MobiDB-lite"/>
    </source>
</evidence>